<evidence type="ECO:0000256" key="1">
    <source>
        <dbReference type="SAM" id="SignalP"/>
    </source>
</evidence>
<gene>
    <name evidence="3" type="ORF">CD116_00620</name>
    <name evidence="2" type="ORF">ILQ21_11745</name>
</gene>
<accession>A0A2K4APL8</accession>
<name>A0A2K4APL8_9STAP</name>
<dbReference type="GeneID" id="98345134"/>
<dbReference type="EMBL" id="PPQS01000002">
    <property type="protein sequence ID" value="PNZ51714.1"/>
    <property type="molecule type" value="Genomic_DNA"/>
</dbReference>
<dbReference type="Proteomes" id="UP000596960">
    <property type="component" value="Unassembled WGS sequence"/>
</dbReference>
<comment type="caution">
    <text evidence="3">The sequence shown here is derived from an EMBL/GenBank/DDBJ whole genome shotgun (WGS) entry which is preliminary data.</text>
</comment>
<protein>
    <submittedName>
        <fullName evidence="3">Uncharacterized protein</fullName>
    </submittedName>
</protein>
<dbReference type="Proteomes" id="UP000236395">
    <property type="component" value="Unassembled WGS sequence"/>
</dbReference>
<keyword evidence="1" id="KW-0732">Signal</keyword>
<sequence length="160" mass="18274">MKNKIIVFILLLTLTISYSTNSAIALQEESIDSIGYEDNTIDDSTLDNMPDYTIEEEDVIQPRVIGPLVRYVVKNGMTFYKSIKYAPKFPRNFKAVSGKTKHHNVTNKSLLAKLRKVEKGTWKKVYKDGYIGKKKVSVHYFQSKSGLVFDVKTKTGWSNK</sequence>
<evidence type="ECO:0000313" key="4">
    <source>
        <dbReference type="Proteomes" id="UP000236395"/>
    </source>
</evidence>
<feature type="signal peptide" evidence="1">
    <location>
        <begin position="1"/>
        <end position="25"/>
    </location>
</feature>
<keyword evidence="5" id="KW-1185">Reference proteome</keyword>
<evidence type="ECO:0000313" key="5">
    <source>
        <dbReference type="Proteomes" id="UP000596960"/>
    </source>
</evidence>
<evidence type="ECO:0000313" key="2">
    <source>
        <dbReference type="EMBL" id="MBE2129718.1"/>
    </source>
</evidence>
<reference evidence="2 5" key="2">
    <citation type="submission" date="2020-10" db="EMBL/GenBank/DDBJ databases">
        <title>Phenotypic and genomic profiling of Staphylococcus argenteus in Canada and the United States and recommendations for clinical result reporting.</title>
        <authorList>
            <person name="Eshaghi A."/>
            <person name="Bommersbach C."/>
            <person name="Zitterman S."/>
            <person name="Burnham C.-A.D."/>
            <person name="Patel R."/>
            <person name="Schuetz A.N."/>
            <person name="Patel S.N."/>
            <person name="Kus J.V."/>
        </authorList>
    </citation>
    <scope>NUCLEOTIDE SEQUENCE [LARGE SCALE GENOMIC DNA]</scope>
    <source>
        <strain evidence="2 5">DSM 28300</strain>
    </source>
</reference>
<proteinExistence type="predicted"/>
<dbReference type="EMBL" id="JADAMT010000020">
    <property type="protein sequence ID" value="MBE2129718.1"/>
    <property type="molecule type" value="Genomic_DNA"/>
</dbReference>
<organism evidence="3 4">
    <name type="scientific">Staphylococcus schweitzeri</name>
    <dbReference type="NCBI Taxonomy" id="1654388"/>
    <lineage>
        <taxon>Bacteria</taxon>
        <taxon>Bacillati</taxon>
        <taxon>Bacillota</taxon>
        <taxon>Bacilli</taxon>
        <taxon>Bacillales</taxon>
        <taxon>Staphylococcaceae</taxon>
        <taxon>Staphylococcus</taxon>
    </lineage>
</organism>
<evidence type="ECO:0000313" key="3">
    <source>
        <dbReference type="EMBL" id="PNZ51714.1"/>
    </source>
</evidence>
<dbReference type="AlphaFoldDB" id="A0A2K4APL8"/>
<dbReference type="RefSeq" id="WP_047551344.1">
    <property type="nucleotide sequence ID" value="NZ_CBCSFW010000006.1"/>
</dbReference>
<reference evidence="3 4" key="1">
    <citation type="submission" date="2017-08" db="EMBL/GenBank/DDBJ databases">
        <title>Draft genome sequences of 64 type strains of genus Staph aureus.</title>
        <authorList>
            <person name="Cole K."/>
            <person name="Golubchik T."/>
            <person name="Russell J."/>
            <person name="Foster D."/>
            <person name="Llewelyn M."/>
            <person name="Wilson D."/>
            <person name="Crook D."/>
            <person name="Paul J."/>
        </authorList>
    </citation>
    <scope>NUCLEOTIDE SEQUENCE [LARGE SCALE GENOMIC DNA]</scope>
    <source>
        <strain evidence="3 4">DSM 28300</strain>
    </source>
</reference>
<feature type="chain" id="PRO_5043158838" evidence="1">
    <location>
        <begin position="26"/>
        <end position="160"/>
    </location>
</feature>